<proteinExistence type="predicted"/>
<dbReference type="EMBL" id="FNNH01000036">
    <property type="protein sequence ID" value="SDW89027.1"/>
    <property type="molecule type" value="Genomic_DNA"/>
</dbReference>
<evidence type="ECO:0000313" key="2">
    <source>
        <dbReference type="EMBL" id="SDW89027.1"/>
    </source>
</evidence>
<evidence type="ECO:0000256" key="1">
    <source>
        <dbReference type="SAM" id="MobiDB-lite"/>
    </source>
</evidence>
<sequence>MLSASAPIIAPLSTSQIEDLRLASSKMLGPERRSFQAMMTLKYCRGNPRQAERVFGWNRDTIELGLNEQRTGVICLGAQAAYCGNRLWEEKHPDVAQALWALAESHCQQDPNFRTTLSYTRLTVAAALDRLRAQGFPEDGLPSPSTMAEVLNRNGYRLRKVVKAKLQKNSRKRMPSLPISRTRTENP</sequence>
<dbReference type="AlphaFoldDB" id="A0A1H2X8A4"/>
<organism evidence="2 3">
    <name type="scientific">Nitrosomonas communis</name>
    <dbReference type="NCBI Taxonomy" id="44574"/>
    <lineage>
        <taxon>Bacteria</taxon>
        <taxon>Pseudomonadati</taxon>
        <taxon>Pseudomonadota</taxon>
        <taxon>Betaproteobacteria</taxon>
        <taxon>Nitrosomonadales</taxon>
        <taxon>Nitrosomonadaceae</taxon>
        <taxon>Nitrosomonas</taxon>
    </lineage>
</organism>
<feature type="region of interest" description="Disordered" evidence="1">
    <location>
        <begin position="166"/>
        <end position="187"/>
    </location>
</feature>
<dbReference type="Proteomes" id="UP000183454">
    <property type="component" value="Unassembled WGS sequence"/>
</dbReference>
<dbReference type="InterPro" id="IPR011518">
    <property type="entry name" value="Transposase_36"/>
</dbReference>
<gene>
    <name evidence="2" type="ORF">SAMN05421882_10361</name>
</gene>
<accession>A0A1H2X8A4</accession>
<protein>
    <submittedName>
        <fullName evidence="2">Rhodopirellula transposase DDE domain-containing protein</fullName>
    </submittedName>
</protein>
<evidence type="ECO:0000313" key="3">
    <source>
        <dbReference type="Proteomes" id="UP000183454"/>
    </source>
</evidence>
<dbReference type="Pfam" id="PF07592">
    <property type="entry name" value="DDE_Tnp_ISAZ013"/>
    <property type="match status" value="1"/>
</dbReference>
<name>A0A1H2X8A4_9PROT</name>
<reference evidence="2 3" key="1">
    <citation type="submission" date="2016-10" db="EMBL/GenBank/DDBJ databases">
        <authorList>
            <person name="de Groot N.N."/>
        </authorList>
    </citation>
    <scope>NUCLEOTIDE SEQUENCE [LARGE SCALE GENOMIC DNA]</scope>
    <source>
        <strain evidence="2 3">Nm110</strain>
    </source>
</reference>